<protein>
    <submittedName>
        <fullName evidence="2">ABC transporter substrate-binding protein</fullName>
    </submittedName>
</protein>
<proteinExistence type="predicted"/>
<dbReference type="InterPro" id="IPR039424">
    <property type="entry name" value="SBP_5"/>
</dbReference>
<dbReference type="CDD" id="cd00995">
    <property type="entry name" value="PBP2_NikA_DppA_OppA_like"/>
    <property type="match status" value="1"/>
</dbReference>
<dbReference type="PIRSF" id="PIRSF002741">
    <property type="entry name" value="MppA"/>
    <property type="match status" value="1"/>
</dbReference>
<dbReference type="GO" id="GO:0015833">
    <property type="term" value="P:peptide transport"/>
    <property type="evidence" value="ECO:0007669"/>
    <property type="project" value="TreeGrafter"/>
</dbReference>
<evidence type="ECO:0000313" key="3">
    <source>
        <dbReference type="Proteomes" id="UP000823823"/>
    </source>
</evidence>
<evidence type="ECO:0000313" key="2">
    <source>
        <dbReference type="EMBL" id="HJB09600.1"/>
    </source>
</evidence>
<accession>A0A9D2LBQ8</accession>
<organism evidence="2 3">
    <name type="scientific">Candidatus Brachybacterium merdavium</name>
    <dbReference type="NCBI Taxonomy" id="2838513"/>
    <lineage>
        <taxon>Bacteria</taxon>
        <taxon>Bacillati</taxon>
        <taxon>Actinomycetota</taxon>
        <taxon>Actinomycetes</taxon>
        <taxon>Micrococcales</taxon>
        <taxon>Dermabacteraceae</taxon>
        <taxon>Brachybacterium</taxon>
    </lineage>
</organism>
<dbReference type="EMBL" id="DWZH01000027">
    <property type="protein sequence ID" value="HJB09600.1"/>
    <property type="molecule type" value="Genomic_DNA"/>
</dbReference>
<dbReference type="Proteomes" id="UP000823823">
    <property type="component" value="Unassembled WGS sequence"/>
</dbReference>
<comment type="caution">
    <text evidence="2">The sequence shown here is derived from an EMBL/GenBank/DDBJ whole genome shotgun (WGS) entry which is preliminary data.</text>
</comment>
<dbReference type="AlphaFoldDB" id="A0A9D2LBQ8"/>
<dbReference type="SUPFAM" id="SSF53850">
    <property type="entry name" value="Periplasmic binding protein-like II"/>
    <property type="match status" value="1"/>
</dbReference>
<feature type="domain" description="Solute-binding protein family 5" evidence="1">
    <location>
        <begin position="84"/>
        <end position="461"/>
    </location>
</feature>
<dbReference type="GO" id="GO:0043190">
    <property type="term" value="C:ATP-binding cassette (ABC) transporter complex"/>
    <property type="evidence" value="ECO:0007669"/>
    <property type="project" value="InterPro"/>
</dbReference>
<dbReference type="Gene3D" id="3.90.76.10">
    <property type="entry name" value="Dipeptide-binding Protein, Domain 1"/>
    <property type="match status" value="1"/>
</dbReference>
<reference evidence="2" key="2">
    <citation type="submission" date="2021-04" db="EMBL/GenBank/DDBJ databases">
        <authorList>
            <person name="Gilroy R."/>
        </authorList>
    </citation>
    <scope>NUCLEOTIDE SEQUENCE</scope>
    <source>
        <strain evidence="2">ChiHjej13B12-24818</strain>
    </source>
</reference>
<gene>
    <name evidence="2" type="ORF">H9786_03555</name>
</gene>
<dbReference type="GO" id="GO:1904680">
    <property type="term" value="F:peptide transmembrane transporter activity"/>
    <property type="evidence" value="ECO:0007669"/>
    <property type="project" value="TreeGrafter"/>
</dbReference>
<dbReference type="Gene3D" id="3.10.105.10">
    <property type="entry name" value="Dipeptide-binding Protein, Domain 3"/>
    <property type="match status" value="1"/>
</dbReference>
<sequence length="545" mass="58975">MAISRRSMMLGTAAGGAAMTLAACSGDDGGDGDGGGNGGGVILLYGSEPQNPLHPTNTNEVGGGRILQNVFSGLISYDTDGESVNEVAESIESEDSQHYTITLADGWTFHNGDPVTAQSFVDAWNYAANGANGQYATSFFESIEGYDEISGEDADPEATLSGLEVVDDLTFTVTLSSPQADFPIRLGYTAFSPLPQAFFDDPESFGESPIGNGPYQMVEWNHNQNCELQAYPDYPGPRTPANDGLDFVIYQDQETAYNDLLSGGVDVIDYLAPSALGSFESELGERAINQPAAGDWTFTIHMEDPDFSGEAGRLRRQAISMAIDRQEISEAIYAGTRPPATDFTTPVVNGFSEDIPGSEVLTFDEERAKELWAEAEEMQPFEGPFTLAYNADGGHQEWVDAVCNSLRNVLGIEASGNSYPDLKSLRDDVTSRTIEGAFRTGWQADYPSMYNFLSALYTSAAAEGRGSNDGDYMNPEFDDLLQQGLSATDDEESYEFARQAQELLLEDLPAIPLWFDNAAGGSAETVENVEFSWDGQPVWHQITKV</sequence>
<dbReference type="InterPro" id="IPR030678">
    <property type="entry name" value="Peptide/Ni-bd"/>
</dbReference>
<dbReference type="Pfam" id="PF00496">
    <property type="entry name" value="SBP_bac_5"/>
    <property type="match status" value="1"/>
</dbReference>
<dbReference type="PROSITE" id="PS51257">
    <property type="entry name" value="PROKAR_LIPOPROTEIN"/>
    <property type="match status" value="1"/>
</dbReference>
<dbReference type="PANTHER" id="PTHR30290:SF83">
    <property type="entry name" value="ABC TRANSPORTER SUBSTRATE-BINDING PROTEIN"/>
    <property type="match status" value="1"/>
</dbReference>
<evidence type="ECO:0000259" key="1">
    <source>
        <dbReference type="Pfam" id="PF00496"/>
    </source>
</evidence>
<reference evidence="2" key="1">
    <citation type="journal article" date="2021" name="PeerJ">
        <title>Extensive microbial diversity within the chicken gut microbiome revealed by metagenomics and culture.</title>
        <authorList>
            <person name="Gilroy R."/>
            <person name="Ravi A."/>
            <person name="Getino M."/>
            <person name="Pursley I."/>
            <person name="Horton D.L."/>
            <person name="Alikhan N.F."/>
            <person name="Baker D."/>
            <person name="Gharbi K."/>
            <person name="Hall N."/>
            <person name="Watson M."/>
            <person name="Adriaenssens E.M."/>
            <person name="Foster-Nyarko E."/>
            <person name="Jarju S."/>
            <person name="Secka A."/>
            <person name="Antonio M."/>
            <person name="Oren A."/>
            <person name="Chaudhuri R.R."/>
            <person name="La Ragione R."/>
            <person name="Hildebrand F."/>
            <person name="Pallen M.J."/>
        </authorList>
    </citation>
    <scope>NUCLEOTIDE SEQUENCE</scope>
    <source>
        <strain evidence="2">ChiHjej13B12-24818</strain>
    </source>
</reference>
<dbReference type="PANTHER" id="PTHR30290">
    <property type="entry name" value="PERIPLASMIC BINDING COMPONENT OF ABC TRANSPORTER"/>
    <property type="match status" value="1"/>
</dbReference>
<dbReference type="GO" id="GO:0042597">
    <property type="term" value="C:periplasmic space"/>
    <property type="evidence" value="ECO:0007669"/>
    <property type="project" value="UniProtKB-ARBA"/>
</dbReference>
<dbReference type="InterPro" id="IPR000914">
    <property type="entry name" value="SBP_5_dom"/>
</dbReference>
<dbReference type="Gene3D" id="3.40.190.10">
    <property type="entry name" value="Periplasmic binding protein-like II"/>
    <property type="match status" value="1"/>
</dbReference>
<name>A0A9D2LBQ8_9MICO</name>